<protein>
    <recommendedName>
        <fullName evidence="4">PepSY domain-containing protein</fullName>
    </recommendedName>
</protein>
<name>A0A501PBD2_9PROT</name>
<dbReference type="RefSeq" id="WP_139941662.1">
    <property type="nucleotide sequence ID" value="NZ_JBHSYP010000005.1"/>
</dbReference>
<evidence type="ECO:0000313" key="3">
    <source>
        <dbReference type="Proteomes" id="UP000319148"/>
    </source>
</evidence>
<comment type="caution">
    <text evidence="2">The sequence shown here is derived from an EMBL/GenBank/DDBJ whole genome shotgun (WGS) entry which is preliminary data.</text>
</comment>
<proteinExistence type="predicted"/>
<keyword evidence="1" id="KW-0472">Membrane</keyword>
<keyword evidence="1" id="KW-0812">Transmembrane</keyword>
<reference evidence="3" key="1">
    <citation type="submission" date="2019-06" db="EMBL/GenBank/DDBJ databases">
        <title>The complete genome of Emcibacter congregatus ZYLT.</title>
        <authorList>
            <person name="Zhao Z."/>
        </authorList>
    </citation>
    <scope>NUCLEOTIDE SEQUENCE [LARGE SCALE GENOMIC DNA]</scope>
    <source>
        <strain evidence="3">MCCC 1A06723</strain>
    </source>
</reference>
<feature type="transmembrane region" description="Helical" evidence="1">
    <location>
        <begin position="9"/>
        <end position="30"/>
    </location>
</feature>
<accession>A0A501PBD2</accession>
<dbReference type="Proteomes" id="UP000319148">
    <property type="component" value="Unassembled WGS sequence"/>
</dbReference>
<keyword evidence="3" id="KW-1185">Reference proteome</keyword>
<evidence type="ECO:0008006" key="4">
    <source>
        <dbReference type="Google" id="ProtNLM"/>
    </source>
</evidence>
<feature type="transmembrane region" description="Helical" evidence="1">
    <location>
        <begin position="137"/>
        <end position="159"/>
    </location>
</feature>
<sequence length="184" mass="20019">MNVLKLRRFLVLAHLYLASFLAPAFLLVAISGGMHVAGFEEKVERTPIQLPAGTMLDPKSPTLEEDVRALLAAQNIDVEFEYIKGKGNNFMTRPTSRTFVDFQVTGEGVRATLNEPNLQYSLMELHKGHGPLAFRTYLMVVGSVLFLSVVGGLIVGLLAPNYRRPTLITAAIGTAGTAFLALAM</sequence>
<feature type="transmembrane region" description="Helical" evidence="1">
    <location>
        <begin position="166"/>
        <end position="183"/>
    </location>
</feature>
<evidence type="ECO:0000256" key="1">
    <source>
        <dbReference type="SAM" id="Phobius"/>
    </source>
</evidence>
<keyword evidence="1" id="KW-1133">Transmembrane helix</keyword>
<dbReference type="EMBL" id="VFIY01000018">
    <property type="protein sequence ID" value="TPD57347.1"/>
    <property type="molecule type" value="Genomic_DNA"/>
</dbReference>
<organism evidence="2 3">
    <name type="scientific">Emcibacter nanhaiensis</name>
    <dbReference type="NCBI Taxonomy" id="1505037"/>
    <lineage>
        <taxon>Bacteria</taxon>
        <taxon>Pseudomonadati</taxon>
        <taxon>Pseudomonadota</taxon>
        <taxon>Alphaproteobacteria</taxon>
        <taxon>Emcibacterales</taxon>
        <taxon>Emcibacteraceae</taxon>
        <taxon>Emcibacter</taxon>
    </lineage>
</organism>
<evidence type="ECO:0000313" key="2">
    <source>
        <dbReference type="EMBL" id="TPD57347.1"/>
    </source>
</evidence>
<dbReference type="AlphaFoldDB" id="A0A501PBD2"/>
<gene>
    <name evidence="2" type="ORF">FIV46_14565</name>
</gene>
<dbReference type="OrthoDB" id="7632396at2"/>